<dbReference type="GO" id="GO:0006355">
    <property type="term" value="P:regulation of DNA-templated transcription"/>
    <property type="evidence" value="ECO:0007669"/>
    <property type="project" value="InterPro"/>
</dbReference>
<dbReference type="Gene3D" id="1.10.10.10">
    <property type="entry name" value="Winged helix-like DNA-binding domain superfamily/Winged helix DNA-binding domain"/>
    <property type="match status" value="1"/>
</dbReference>
<evidence type="ECO:0000256" key="4">
    <source>
        <dbReference type="PROSITE-ProRule" id="PRU00169"/>
    </source>
</evidence>
<feature type="domain" description="Response regulatory" evidence="6">
    <location>
        <begin position="20"/>
        <end position="137"/>
    </location>
</feature>
<dbReference type="SMART" id="SM00448">
    <property type="entry name" value="REC"/>
    <property type="match status" value="1"/>
</dbReference>
<name>A0A2G4EW69_9CYAN</name>
<dbReference type="PROSITE" id="PS50110">
    <property type="entry name" value="RESPONSE_REGULATORY"/>
    <property type="match status" value="1"/>
</dbReference>
<dbReference type="EMBL" id="NXIB02000156">
    <property type="protein sequence ID" value="PHX53774.1"/>
    <property type="molecule type" value="Genomic_DNA"/>
</dbReference>
<dbReference type="InterPro" id="IPR016032">
    <property type="entry name" value="Sig_transdc_resp-reg_C-effctor"/>
</dbReference>
<feature type="domain" description="OmpR/PhoB-type" evidence="7">
    <location>
        <begin position="148"/>
        <end position="246"/>
    </location>
</feature>
<evidence type="ECO:0000313" key="8">
    <source>
        <dbReference type="EMBL" id="PHX53774.1"/>
    </source>
</evidence>
<proteinExistence type="predicted"/>
<keyword evidence="3 5" id="KW-0238">DNA-binding</keyword>
<sequence>MSSAELSESPLRSTVGKAGRILLLEGEDLLREMLALALQEQGYEVVVTSDGRNALPSVQGGSSYHGDSSFNLLIMDSINGLDLCRMLRHQGNPVPILIIGARGSANNCAFYLEAGSDDYLTKPFGMREFIARCRALMRRQRLGQLPQPVMLQYKSITLFPEECRVLVRGLEVKFSPKQFRLLELFMSYPRRVWSRDQLLEKIWGQDFIGDSKTVDVHIRWLREKLEIEPSQPEYIITVRGFGYRFG</sequence>
<dbReference type="InterPro" id="IPR001867">
    <property type="entry name" value="OmpR/PhoB-type_DNA-bd"/>
</dbReference>
<dbReference type="SUPFAM" id="SSF52172">
    <property type="entry name" value="CheY-like"/>
    <property type="match status" value="1"/>
</dbReference>
<dbReference type="FunFam" id="1.10.10.10:FF:000018">
    <property type="entry name" value="DNA-binding response regulator ResD"/>
    <property type="match status" value="1"/>
</dbReference>
<dbReference type="Pfam" id="PF00072">
    <property type="entry name" value="Response_reg"/>
    <property type="match status" value="1"/>
</dbReference>
<dbReference type="GO" id="GO:0032993">
    <property type="term" value="C:protein-DNA complex"/>
    <property type="evidence" value="ECO:0007669"/>
    <property type="project" value="TreeGrafter"/>
</dbReference>
<dbReference type="GO" id="GO:0000156">
    <property type="term" value="F:phosphorelay response regulator activity"/>
    <property type="evidence" value="ECO:0007669"/>
    <property type="project" value="TreeGrafter"/>
</dbReference>
<dbReference type="AlphaFoldDB" id="A0A2G4EW69"/>
<dbReference type="Proteomes" id="UP000226442">
    <property type="component" value="Unassembled WGS sequence"/>
</dbReference>
<dbReference type="PANTHER" id="PTHR48111:SF40">
    <property type="entry name" value="PHOSPHATE REGULON TRANSCRIPTIONAL REGULATORY PROTEIN PHOB"/>
    <property type="match status" value="1"/>
</dbReference>
<dbReference type="GO" id="GO:0005829">
    <property type="term" value="C:cytosol"/>
    <property type="evidence" value="ECO:0007669"/>
    <property type="project" value="TreeGrafter"/>
</dbReference>
<evidence type="ECO:0000259" key="7">
    <source>
        <dbReference type="PROSITE" id="PS51755"/>
    </source>
</evidence>
<accession>A0A2G4EW69</accession>
<feature type="DNA-binding region" description="OmpR/PhoB-type" evidence="5">
    <location>
        <begin position="148"/>
        <end position="246"/>
    </location>
</feature>
<reference evidence="8" key="1">
    <citation type="submission" date="2017-10" db="EMBL/GenBank/DDBJ databases">
        <title>Draft genome sequence of the planktic cyanobacteria Tychonema bourrellyi isolated from alpine lentic freshwater.</title>
        <authorList>
            <person name="Tett A."/>
            <person name="Armanini F."/>
            <person name="Asnicar F."/>
            <person name="Boscaini A."/>
            <person name="Pasolli E."/>
            <person name="Zolfo M."/>
            <person name="Donati C."/>
            <person name="Salmaso N."/>
            <person name="Segata N."/>
        </authorList>
    </citation>
    <scope>NUCLEOTIDE SEQUENCE</scope>
    <source>
        <strain evidence="8">FEM_GT703</strain>
    </source>
</reference>
<evidence type="ECO:0000256" key="5">
    <source>
        <dbReference type="PROSITE-ProRule" id="PRU01091"/>
    </source>
</evidence>
<dbReference type="PROSITE" id="PS51755">
    <property type="entry name" value="OMPR_PHOB"/>
    <property type="match status" value="1"/>
</dbReference>
<dbReference type="RefSeq" id="WP_096828949.1">
    <property type="nucleotide sequence ID" value="NZ_NXIB02000156.1"/>
</dbReference>
<dbReference type="InterPro" id="IPR011006">
    <property type="entry name" value="CheY-like_superfamily"/>
</dbReference>
<dbReference type="Pfam" id="PF00486">
    <property type="entry name" value="Trans_reg_C"/>
    <property type="match status" value="1"/>
</dbReference>
<keyword evidence="1 4" id="KW-0597">Phosphoprotein</keyword>
<evidence type="ECO:0000256" key="2">
    <source>
        <dbReference type="ARBA" id="ARBA00023012"/>
    </source>
</evidence>
<keyword evidence="9" id="KW-1185">Reference proteome</keyword>
<evidence type="ECO:0000313" key="9">
    <source>
        <dbReference type="Proteomes" id="UP000226442"/>
    </source>
</evidence>
<dbReference type="CDD" id="cd00383">
    <property type="entry name" value="trans_reg_C"/>
    <property type="match status" value="1"/>
</dbReference>
<dbReference type="PANTHER" id="PTHR48111">
    <property type="entry name" value="REGULATOR OF RPOS"/>
    <property type="match status" value="1"/>
</dbReference>
<evidence type="ECO:0000256" key="3">
    <source>
        <dbReference type="ARBA" id="ARBA00023125"/>
    </source>
</evidence>
<feature type="modified residue" description="4-aspartylphosphate" evidence="4">
    <location>
        <position position="76"/>
    </location>
</feature>
<gene>
    <name evidence="8" type="ORF">CP500_019690</name>
</gene>
<dbReference type="Gene3D" id="3.40.50.2300">
    <property type="match status" value="1"/>
</dbReference>
<protein>
    <submittedName>
        <fullName evidence="8">DNA-binding response regulator</fullName>
    </submittedName>
</protein>
<organism evidence="8 9">
    <name type="scientific">Tychonema bourrellyi FEM_GT703</name>
    <dbReference type="NCBI Taxonomy" id="2040638"/>
    <lineage>
        <taxon>Bacteria</taxon>
        <taxon>Bacillati</taxon>
        <taxon>Cyanobacteriota</taxon>
        <taxon>Cyanophyceae</taxon>
        <taxon>Oscillatoriophycideae</taxon>
        <taxon>Oscillatoriales</taxon>
        <taxon>Microcoleaceae</taxon>
        <taxon>Tychonema</taxon>
    </lineage>
</organism>
<dbReference type="InterPro" id="IPR001789">
    <property type="entry name" value="Sig_transdc_resp-reg_receiver"/>
</dbReference>
<dbReference type="InterPro" id="IPR039420">
    <property type="entry name" value="WalR-like"/>
</dbReference>
<evidence type="ECO:0000256" key="1">
    <source>
        <dbReference type="ARBA" id="ARBA00022553"/>
    </source>
</evidence>
<keyword evidence="2" id="KW-0902">Two-component regulatory system</keyword>
<dbReference type="SMART" id="SM00862">
    <property type="entry name" value="Trans_reg_C"/>
    <property type="match status" value="1"/>
</dbReference>
<dbReference type="InterPro" id="IPR036388">
    <property type="entry name" value="WH-like_DNA-bd_sf"/>
</dbReference>
<evidence type="ECO:0000259" key="6">
    <source>
        <dbReference type="PROSITE" id="PS50110"/>
    </source>
</evidence>
<dbReference type="GO" id="GO:0000976">
    <property type="term" value="F:transcription cis-regulatory region binding"/>
    <property type="evidence" value="ECO:0007669"/>
    <property type="project" value="TreeGrafter"/>
</dbReference>
<comment type="caution">
    <text evidence="8">The sequence shown here is derived from an EMBL/GenBank/DDBJ whole genome shotgun (WGS) entry which is preliminary data.</text>
</comment>
<dbReference type="OrthoDB" id="508982at2"/>
<dbReference type="SUPFAM" id="SSF46894">
    <property type="entry name" value="C-terminal effector domain of the bipartite response regulators"/>
    <property type="match status" value="1"/>
</dbReference>